<evidence type="ECO:0000256" key="5">
    <source>
        <dbReference type="ARBA" id="ARBA00022692"/>
    </source>
</evidence>
<feature type="transmembrane region" description="Helical" evidence="14">
    <location>
        <begin position="125"/>
        <end position="143"/>
    </location>
</feature>
<dbReference type="GO" id="GO:0016020">
    <property type="term" value="C:membrane"/>
    <property type="evidence" value="ECO:0007669"/>
    <property type="project" value="UniProtKB-SubCell"/>
</dbReference>
<organism evidence="15 16">
    <name type="scientific">Ictidomys tridecemlineatus</name>
    <name type="common">Thirteen-lined ground squirrel</name>
    <name type="synonym">Spermophilus tridecemlineatus</name>
    <dbReference type="NCBI Taxonomy" id="43179"/>
    <lineage>
        <taxon>Eukaryota</taxon>
        <taxon>Metazoa</taxon>
        <taxon>Chordata</taxon>
        <taxon>Craniata</taxon>
        <taxon>Vertebrata</taxon>
        <taxon>Euteleostomi</taxon>
        <taxon>Mammalia</taxon>
        <taxon>Eutheria</taxon>
        <taxon>Euarchontoglires</taxon>
        <taxon>Glires</taxon>
        <taxon>Rodentia</taxon>
        <taxon>Sciuromorpha</taxon>
        <taxon>Sciuridae</taxon>
        <taxon>Xerinae</taxon>
        <taxon>Marmotini</taxon>
        <taxon>Ictidomys</taxon>
    </lineage>
</organism>
<feature type="transmembrane region" description="Helical" evidence="14">
    <location>
        <begin position="82"/>
        <end position="105"/>
    </location>
</feature>
<keyword evidence="16" id="KW-1185">Reference proteome</keyword>
<evidence type="ECO:0000256" key="6">
    <source>
        <dbReference type="ARBA" id="ARBA00022989"/>
    </source>
</evidence>
<reference evidence="15" key="2">
    <citation type="submission" date="2025-08" db="UniProtKB">
        <authorList>
            <consortium name="Ensembl"/>
        </authorList>
    </citation>
    <scope>IDENTIFICATION</scope>
</reference>
<keyword evidence="11 13" id="KW-0807">Transducer</keyword>
<evidence type="ECO:0000313" key="16">
    <source>
        <dbReference type="Proteomes" id="UP000005215"/>
    </source>
</evidence>
<dbReference type="SUPFAM" id="SSF81321">
    <property type="entry name" value="Family A G protein-coupled receptor-like"/>
    <property type="match status" value="1"/>
</dbReference>
<dbReference type="STRING" id="43179.ENSSTOP00000014137"/>
<evidence type="ECO:0000256" key="7">
    <source>
        <dbReference type="ARBA" id="ARBA00023040"/>
    </source>
</evidence>
<keyword evidence="8 13" id="KW-0472">Membrane</keyword>
<dbReference type="GO" id="GO:0033038">
    <property type="term" value="F:bitter taste receptor activity"/>
    <property type="evidence" value="ECO:0007669"/>
    <property type="project" value="InterPro"/>
</dbReference>
<dbReference type="InterPro" id="IPR007960">
    <property type="entry name" value="TAS2R"/>
</dbReference>
<evidence type="ECO:0000256" key="4">
    <source>
        <dbReference type="ARBA" id="ARBA00022606"/>
    </source>
</evidence>
<keyword evidence="10" id="KW-0325">Glycoprotein</keyword>
<comment type="similarity">
    <text evidence="2 12">Belongs to the G-protein coupled receptor T2R family.</text>
</comment>
<feature type="transmembrane region" description="Helical" evidence="14">
    <location>
        <begin position="46"/>
        <end position="70"/>
    </location>
</feature>
<keyword evidence="5 13" id="KW-0812">Transmembrane</keyword>
<protein>
    <recommendedName>
        <fullName evidence="13">Taste receptor type 2</fullName>
    </recommendedName>
</protein>
<evidence type="ECO:0000256" key="14">
    <source>
        <dbReference type="SAM" id="Phobius"/>
    </source>
</evidence>
<dbReference type="InParanoid" id="I3MQD4"/>
<dbReference type="AlphaFoldDB" id="I3MQD4"/>
<evidence type="ECO:0000256" key="12">
    <source>
        <dbReference type="RuleBase" id="RU004423"/>
    </source>
</evidence>
<reference evidence="16" key="1">
    <citation type="submission" date="2011-11" db="EMBL/GenBank/DDBJ databases">
        <title>The Draft Genome of Spermophilus tridecemlineatus.</title>
        <authorList>
            <consortium name="The Broad Institute Genome Assembly &amp; Analysis Group"/>
            <consortium name="Computational R&amp;D Group"/>
            <consortium name="and Sequencing Platform"/>
            <person name="Di Palma F."/>
            <person name="Alfoldi J."/>
            <person name="Johnson J."/>
            <person name="Berlin A."/>
            <person name="Gnerre S."/>
            <person name="Jaffe D."/>
            <person name="MacCallum I."/>
            <person name="Young S."/>
            <person name="Walker B.J."/>
            <person name="Lindblad-Toh K."/>
        </authorList>
    </citation>
    <scope>NUCLEOTIDE SEQUENCE [LARGE SCALE GENOMIC DNA]</scope>
</reference>
<feature type="transmembrane region" description="Helical" evidence="14">
    <location>
        <begin position="221"/>
        <end position="249"/>
    </location>
</feature>
<dbReference type="CDD" id="cd15016">
    <property type="entry name" value="7tm_TAS2R1"/>
    <property type="match status" value="1"/>
</dbReference>
<dbReference type="Ensembl" id="ENSSTOT00000015797.3">
    <property type="protein sequence ID" value="ENSSTOP00000014137.3"/>
    <property type="gene ID" value="ENSSTOG00000015801.3"/>
</dbReference>
<comment type="subcellular location">
    <subcellularLocation>
        <location evidence="1 13">Membrane</location>
        <topology evidence="1 13">Multi-pass membrane protein</topology>
    </subcellularLocation>
</comment>
<dbReference type="Proteomes" id="UP000005215">
    <property type="component" value="Unassembled WGS sequence"/>
</dbReference>
<dbReference type="PANTHER" id="PTHR11394">
    <property type="entry name" value="TASTE RECEPTOR TYPE 2"/>
    <property type="match status" value="1"/>
</dbReference>
<dbReference type="FunCoup" id="I3MQD4">
    <property type="interactions" value="118"/>
</dbReference>
<evidence type="ECO:0000256" key="9">
    <source>
        <dbReference type="ARBA" id="ARBA00023170"/>
    </source>
</evidence>
<dbReference type="HOGENOM" id="CLU_072337_3_0_1"/>
<keyword evidence="6 14" id="KW-1133">Transmembrane helix</keyword>
<dbReference type="Pfam" id="PF05296">
    <property type="entry name" value="TAS2R"/>
    <property type="match status" value="1"/>
</dbReference>
<evidence type="ECO:0000256" key="10">
    <source>
        <dbReference type="ARBA" id="ARBA00023180"/>
    </source>
</evidence>
<feature type="transmembrane region" description="Helical" evidence="14">
    <location>
        <begin position="6"/>
        <end position="34"/>
    </location>
</feature>
<evidence type="ECO:0000256" key="11">
    <source>
        <dbReference type="ARBA" id="ARBA00023224"/>
    </source>
</evidence>
<feature type="transmembrane region" description="Helical" evidence="14">
    <location>
        <begin position="255"/>
        <end position="276"/>
    </location>
</feature>
<evidence type="ECO:0000313" key="15">
    <source>
        <dbReference type="Ensembl" id="ENSSTOP00000014137.3"/>
    </source>
</evidence>
<dbReference type="PANTHER" id="PTHR11394:SF149">
    <property type="entry name" value="TASTE RECEPTOR TYPE 2 MEMBER 1"/>
    <property type="match status" value="1"/>
</dbReference>
<keyword evidence="4 13" id="KW-0716">Sensory transduction</keyword>
<feature type="transmembrane region" description="Helical" evidence="14">
    <location>
        <begin position="175"/>
        <end position="200"/>
    </location>
</feature>
<keyword evidence="3 13" id="KW-0919">Taste</keyword>
<accession>I3MQD4</accession>
<evidence type="ECO:0000256" key="3">
    <source>
        <dbReference type="ARBA" id="ARBA00022480"/>
    </source>
</evidence>
<evidence type="ECO:0000256" key="13">
    <source>
        <dbReference type="RuleBase" id="RU004424"/>
    </source>
</evidence>
<reference evidence="15" key="3">
    <citation type="submission" date="2025-09" db="UniProtKB">
        <authorList>
            <consortium name="Ensembl"/>
        </authorList>
    </citation>
    <scope>IDENTIFICATION</scope>
</reference>
<keyword evidence="9 13" id="KW-0675">Receptor</keyword>
<keyword evidence="7 13" id="KW-0297">G-protein coupled receptor</keyword>
<dbReference type="GO" id="GO:0004930">
    <property type="term" value="F:G protein-coupled receptor activity"/>
    <property type="evidence" value="ECO:0007669"/>
    <property type="project" value="UniProtKB-KW"/>
</dbReference>
<evidence type="ECO:0000256" key="1">
    <source>
        <dbReference type="ARBA" id="ARBA00004141"/>
    </source>
</evidence>
<evidence type="ECO:0000256" key="8">
    <source>
        <dbReference type="ARBA" id="ARBA00023136"/>
    </source>
</evidence>
<name>I3MQD4_ICTTR</name>
<dbReference type="GeneTree" id="ENSGT01150000286961"/>
<dbReference type="EMBL" id="AGTP01084136">
    <property type="status" value="NOT_ANNOTATED_CDS"/>
    <property type="molecule type" value="Genomic_DNA"/>
</dbReference>
<evidence type="ECO:0000256" key="2">
    <source>
        <dbReference type="ARBA" id="ARBA00007376"/>
    </source>
</evidence>
<sequence length="356" mass="39746">MLEAHFIIFLLWAVIQSLTGVFANGIILVVSGIALVRQRRLASLDLLLSCLATTRICMQVMIFNVHLVALSLVKESVLIDNFLIFMFVNELGLWFATWLGVFYCAKIATIPHPIFFWLKMRISKLVPWLILGSLLHSLINSGLQSKYMWPIYKGVIENYFSKNRTKTEDTPSEPFYIFISGLVPPLLIFLVAVLLLVFSLGRHTQQMRTMGTRDPCRNPHVNALLSILSFLILYFSHYAMTILFCAQIVQFGSFLFLLCVMIAGAFPAGHSIILILGNAKLKQNVKICKKTQCIIKHQKTFPACFPRNVLIPEMLPHCCAAGLGLDTNCSVLEAKWSGPVSLHSPALPMSSSLAGG</sequence>
<dbReference type="FunFam" id="1.20.1070.10:FF:000055">
    <property type="entry name" value="Taste receptor type 2"/>
    <property type="match status" value="1"/>
</dbReference>
<proteinExistence type="inferred from homology"/>